<reference evidence="3 4" key="1">
    <citation type="submission" date="2018-06" db="EMBL/GenBank/DDBJ databases">
        <title>Complete genome of Desulfovibrio marinus P48SEP.</title>
        <authorList>
            <person name="Crispim J.S."/>
            <person name="Vidigal P.M.P."/>
            <person name="Silva L.C.F."/>
            <person name="Araujo L.C."/>
            <person name="Laguardia C.N."/>
            <person name="Dias R.S."/>
            <person name="Sousa M.P."/>
            <person name="Paula S.O."/>
            <person name="Silva C."/>
        </authorList>
    </citation>
    <scope>NUCLEOTIDE SEQUENCE [LARGE SCALE GENOMIC DNA]</scope>
    <source>
        <strain evidence="3 4">P48SEP</strain>
    </source>
</reference>
<dbReference type="EMBL" id="CP039543">
    <property type="protein sequence ID" value="QJT08242.1"/>
    <property type="molecule type" value="Genomic_DNA"/>
</dbReference>
<evidence type="ECO:0000313" key="4">
    <source>
        <dbReference type="Proteomes" id="UP000434052"/>
    </source>
</evidence>
<dbReference type="PANTHER" id="PTHR11106">
    <property type="entry name" value="GANGLIOSIDE INDUCED DIFFERENTIATION ASSOCIATED PROTEIN 2-RELATED"/>
    <property type="match status" value="1"/>
</dbReference>
<evidence type="ECO:0000259" key="1">
    <source>
        <dbReference type="PROSITE" id="PS51154"/>
    </source>
</evidence>
<dbReference type="CDD" id="cd02908">
    <property type="entry name" value="Macro_OAADPr_deacetylase"/>
    <property type="match status" value="1"/>
</dbReference>
<reference evidence="2 5" key="2">
    <citation type="submission" date="2019-04" db="EMBL/GenBank/DDBJ databases">
        <title>Isolation and culture of sulfate reducing bacteria from the cold seep of the South China Sea.</title>
        <authorList>
            <person name="Sun C."/>
            <person name="Liu R."/>
        </authorList>
    </citation>
    <scope>NUCLEOTIDE SEQUENCE [LARGE SCALE GENOMIC DNA]</scope>
    <source>
        <strain evidence="2 5">CS1</strain>
    </source>
</reference>
<proteinExistence type="predicted"/>
<dbReference type="RefSeq" id="WP_144234692.1">
    <property type="nucleotide sequence ID" value="NZ_CP039543.1"/>
</dbReference>
<evidence type="ECO:0000313" key="3">
    <source>
        <dbReference type="EMBL" id="TVM35135.1"/>
    </source>
</evidence>
<dbReference type="InterPro" id="IPR043472">
    <property type="entry name" value="Macro_dom-like"/>
</dbReference>
<dbReference type="PROSITE" id="PS51154">
    <property type="entry name" value="MACRO"/>
    <property type="match status" value="1"/>
</dbReference>
<dbReference type="InterPro" id="IPR002589">
    <property type="entry name" value="Macro_dom"/>
</dbReference>
<dbReference type="PANTHER" id="PTHR11106:SF27">
    <property type="entry name" value="MACRO DOMAIN-CONTAINING PROTEIN"/>
    <property type="match status" value="1"/>
</dbReference>
<dbReference type="EMBL" id="QMIF01000003">
    <property type="protein sequence ID" value="TVM35135.1"/>
    <property type="molecule type" value="Genomic_DNA"/>
</dbReference>
<dbReference type="AlphaFoldDB" id="A0A6P1ZK56"/>
<evidence type="ECO:0000313" key="2">
    <source>
        <dbReference type="EMBL" id="QJT08242.1"/>
    </source>
</evidence>
<accession>A0A6P1ZK56</accession>
<feature type="domain" description="Macro" evidence="1">
    <location>
        <begin position="1"/>
        <end position="182"/>
    </location>
</feature>
<organism evidence="3 4">
    <name type="scientific">Oceanidesulfovibrio marinus</name>
    <dbReference type="NCBI Taxonomy" id="370038"/>
    <lineage>
        <taxon>Bacteria</taxon>
        <taxon>Pseudomonadati</taxon>
        <taxon>Thermodesulfobacteriota</taxon>
        <taxon>Desulfovibrionia</taxon>
        <taxon>Desulfovibrionales</taxon>
        <taxon>Desulfovibrionaceae</taxon>
        <taxon>Oceanidesulfovibrio</taxon>
    </lineage>
</organism>
<dbReference type="Proteomes" id="UP000503251">
    <property type="component" value="Chromosome"/>
</dbReference>
<name>A0A6P1ZK56_9BACT</name>
<gene>
    <name evidence="3" type="ORF">DQK91_06985</name>
    <name evidence="2" type="ORF">E8L03_04560</name>
</gene>
<dbReference type="Pfam" id="PF01661">
    <property type="entry name" value="Macro"/>
    <property type="match status" value="1"/>
</dbReference>
<dbReference type="SMART" id="SM00506">
    <property type="entry name" value="A1pp"/>
    <property type="match status" value="1"/>
</dbReference>
<keyword evidence="5" id="KW-1185">Reference proteome</keyword>
<evidence type="ECO:0000313" key="5">
    <source>
        <dbReference type="Proteomes" id="UP000503251"/>
    </source>
</evidence>
<dbReference type="Gene3D" id="3.40.220.10">
    <property type="entry name" value="Leucine Aminopeptidase, subunit E, domain 1"/>
    <property type="match status" value="1"/>
</dbReference>
<sequence>MKKFCWNLEGGALCLLQGDITAARVDAVVNAANSSLAGGGGVDGAIHRAAGPQLLEACMRIVAEQGRLPAGQAVTTPGFNMPAKYVIHTVGPIWRGGNAGEPETLRSAWLESLREAEANGAAVVAFPAISTGVYGYPVELAAPLALKTAAESLASMRVEAVHVYLHGESSWQAWSVAARDLLGEPHETEQ</sequence>
<dbReference type="OrthoDB" id="6194521at2"/>
<dbReference type="NCBIfam" id="NF001664">
    <property type="entry name" value="PRK00431.1-6"/>
    <property type="match status" value="1"/>
</dbReference>
<dbReference type="Proteomes" id="UP000434052">
    <property type="component" value="Unassembled WGS sequence"/>
</dbReference>
<protein>
    <submittedName>
        <fullName evidence="3">O-acetyl-ADP-ribose deacetylase</fullName>
    </submittedName>
</protein>
<dbReference type="SUPFAM" id="SSF52949">
    <property type="entry name" value="Macro domain-like"/>
    <property type="match status" value="1"/>
</dbReference>